<reference evidence="7" key="1">
    <citation type="submission" date="2020-12" db="EMBL/GenBank/DDBJ databases">
        <title>Metabolic potential, ecology and presence of endohyphal bacteria is reflected in genomic diversity of Mucoromycotina.</title>
        <authorList>
            <person name="Muszewska A."/>
            <person name="Okrasinska A."/>
            <person name="Steczkiewicz K."/>
            <person name="Drgas O."/>
            <person name="Orlowska M."/>
            <person name="Perlinska-Lenart U."/>
            <person name="Aleksandrzak-Piekarczyk T."/>
            <person name="Szatraj K."/>
            <person name="Zielenkiewicz U."/>
            <person name="Pilsyk S."/>
            <person name="Malc E."/>
            <person name="Mieczkowski P."/>
            <person name="Kruszewska J.S."/>
            <person name="Biernat P."/>
            <person name="Pawlowska J."/>
        </authorList>
    </citation>
    <scope>NUCLEOTIDE SEQUENCE</scope>
    <source>
        <strain evidence="7">WA0000051536</strain>
    </source>
</reference>
<dbReference type="InterPro" id="IPR051945">
    <property type="entry name" value="RRM_MRD1_RNA_proc_ribogen"/>
</dbReference>
<keyword evidence="3" id="KW-0539">Nucleus</keyword>
<protein>
    <recommendedName>
        <fullName evidence="6">RRM domain-containing protein</fullName>
    </recommendedName>
</protein>
<feature type="domain" description="RRM" evidence="6">
    <location>
        <begin position="8"/>
        <end position="87"/>
    </location>
</feature>
<evidence type="ECO:0000256" key="2">
    <source>
        <dbReference type="ARBA" id="ARBA00022884"/>
    </source>
</evidence>
<evidence type="ECO:0000313" key="7">
    <source>
        <dbReference type="EMBL" id="KAG2185537.1"/>
    </source>
</evidence>
<proteinExistence type="predicted"/>
<dbReference type="InterPro" id="IPR035979">
    <property type="entry name" value="RBD_domain_sf"/>
</dbReference>
<accession>A0A8H7Q419</accession>
<comment type="caution">
    <text evidence="7">The sequence shown here is derived from an EMBL/GenBank/DDBJ whole genome shotgun (WGS) entry which is preliminary data.</text>
</comment>
<dbReference type="Pfam" id="PF00076">
    <property type="entry name" value="RRM_1"/>
    <property type="match status" value="1"/>
</dbReference>
<dbReference type="EMBL" id="JAEPRA010000005">
    <property type="protein sequence ID" value="KAG2185537.1"/>
    <property type="molecule type" value="Genomic_DNA"/>
</dbReference>
<dbReference type="PROSITE" id="PS50102">
    <property type="entry name" value="RRM"/>
    <property type="match status" value="1"/>
</dbReference>
<dbReference type="GO" id="GO:0005730">
    <property type="term" value="C:nucleolus"/>
    <property type="evidence" value="ECO:0007669"/>
    <property type="project" value="TreeGrafter"/>
</dbReference>
<organism evidence="7 8">
    <name type="scientific">Umbelopsis vinacea</name>
    <dbReference type="NCBI Taxonomy" id="44442"/>
    <lineage>
        <taxon>Eukaryota</taxon>
        <taxon>Fungi</taxon>
        <taxon>Fungi incertae sedis</taxon>
        <taxon>Mucoromycota</taxon>
        <taxon>Mucoromycotina</taxon>
        <taxon>Umbelopsidomycetes</taxon>
        <taxon>Umbelopsidales</taxon>
        <taxon>Umbelopsidaceae</taxon>
        <taxon>Umbelopsis</taxon>
    </lineage>
</organism>
<dbReference type="AlphaFoldDB" id="A0A8H7Q419"/>
<sequence>MSSTDPNQSLYIKGLPEKIRVEEIKASLYTLFLTYGEILDIVIMKKDKMRGQAFVVFDDIASATAALRSLNGFSFYEKSITIEYAKSKSDAVAKLDGTYKPKLSVEDIKRKAASAAAMSATKRQRSSDSDSDDAKMSRVEESEDDDED</sequence>
<dbReference type="Proteomes" id="UP000612746">
    <property type="component" value="Unassembled WGS sequence"/>
</dbReference>
<name>A0A8H7Q419_9FUNG</name>
<keyword evidence="2 4" id="KW-0694">RNA-binding</keyword>
<dbReference type="SMART" id="SM00360">
    <property type="entry name" value="RRM"/>
    <property type="match status" value="1"/>
</dbReference>
<keyword evidence="8" id="KW-1185">Reference proteome</keyword>
<dbReference type="OrthoDB" id="277802at2759"/>
<evidence type="ECO:0000313" key="8">
    <source>
        <dbReference type="Proteomes" id="UP000612746"/>
    </source>
</evidence>
<dbReference type="SUPFAM" id="SSF54928">
    <property type="entry name" value="RNA-binding domain, RBD"/>
    <property type="match status" value="1"/>
</dbReference>
<dbReference type="GO" id="GO:0003729">
    <property type="term" value="F:mRNA binding"/>
    <property type="evidence" value="ECO:0007669"/>
    <property type="project" value="TreeGrafter"/>
</dbReference>
<comment type="subcellular location">
    <subcellularLocation>
        <location evidence="1">Nucleus</location>
    </subcellularLocation>
</comment>
<evidence type="ECO:0000256" key="5">
    <source>
        <dbReference type="SAM" id="MobiDB-lite"/>
    </source>
</evidence>
<dbReference type="InterPro" id="IPR000504">
    <property type="entry name" value="RRM_dom"/>
</dbReference>
<dbReference type="PANTHER" id="PTHR48039:SF1">
    <property type="entry name" value="RNA BINDING MOTIF PROTEIN 14 ISOFORM X1"/>
    <property type="match status" value="1"/>
</dbReference>
<dbReference type="PANTHER" id="PTHR48039">
    <property type="entry name" value="RNA-BINDING MOTIF PROTEIN 14B"/>
    <property type="match status" value="1"/>
</dbReference>
<dbReference type="FunFam" id="3.30.70.330:FF:000039">
    <property type="entry name" value="U1 small nuclear ribonucleoprotein A"/>
    <property type="match status" value="1"/>
</dbReference>
<dbReference type="Gene3D" id="3.30.70.330">
    <property type="match status" value="1"/>
</dbReference>
<evidence type="ECO:0000256" key="4">
    <source>
        <dbReference type="PROSITE-ProRule" id="PRU00176"/>
    </source>
</evidence>
<evidence type="ECO:0000259" key="6">
    <source>
        <dbReference type="PROSITE" id="PS50102"/>
    </source>
</evidence>
<dbReference type="InterPro" id="IPR012677">
    <property type="entry name" value="Nucleotide-bd_a/b_plait_sf"/>
</dbReference>
<feature type="region of interest" description="Disordered" evidence="5">
    <location>
        <begin position="116"/>
        <end position="148"/>
    </location>
</feature>
<gene>
    <name evidence="7" type="ORF">INT44_002330</name>
</gene>
<evidence type="ECO:0000256" key="1">
    <source>
        <dbReference type="ARBA" id="ARBA00004123"/>
    </source>
</evidence>
<feature type="compositionally biased region" description="Basic and acidic residues" evidence="5">
    <location>
        <begin position="125"/>
        <end position="140"/>
    </location>
</feature>
<evidence type="ECO:0000256" key="3">
    <source>
        <dbReference type="ARBA" id="ARBA00023242"/>
    </source>
</evidence>
<dbReference type="CDD" id="cd12246">
    <property type="entry name" value="RRM1_U1A_like"/>
    <property type="match status" value="1"/>
</dbReference>